<dbReference type="EMBL" id="ML735294">
    <property type="protein sequence ID" value="KAE8387375.1"/>
    <property type="molecule type" value="Genomic_DNA"/>
</dbReference>
<sequence>MKLNQLALLGLVALAASVPLATEDSRGEIIKGSSLLGRNGPRDLSTRVMVPKLNARDINLITRDEAALDGGKDSKGGKGDQHGKKGKEGEESEGGEEEEEEEDEEEDEEEGEEGKEGGEGLGQGGQHGHEGH</sequence>
<dbReference type="AlphaFoldDB" id="A0A5N7BZW5"/>
<dbReference type="Proteomes" id="UP000326877">
    <property type="component" value="Unassembled WGS sequence"/>
</dbReference>
<feature type="compositionally biased region" description="Acidic residues" evidence="1">
    <location>
        <begin position="90"/>
        <end position="113"/>
    </location>
</feature>
<evidence type="ECO:0000256" key="1">
    <source>
        <dbReference type="SAM" id="MobiDB-lite"/>
    </source>
</evidence>
<feature type="chain" id="PRO_5024856678" evidence="2">
    <location>
        <begin position="18"/>
        <end position="132"/>
    </location>
</feature>
<gene>
    <name evidence="3" type="ORF">BDV23DRAFT_186409</name>
</gene>
<evidence type="ECO:0000313" key="3">
    <source>
        <dbReference type="EMBL" id="KAE8387375.1"/>
    </source>
</evidence>
<accession>A0A5N7BZW5</accession>
<feature type="region of interest" description="Disordered" evidence="1">
    <location>
        <begin position="63"/>
        <end position="132"/>
    </location>
</feature>
<name>A0A5N7BZW5_PETAA</name>
<proteinExistence type="predicted"/>
<feature type="compositionally biased region" description="Basic and acidic residues" evidence="1">
    <location>
        <begin position="63"/>
        <end position="89"/>
    </location>
</feature>
<keyword evidence="2" id="KW-0732">Signal</keyword>
<organism evidence="3">
    <name type="scientific">Petromyces alliaceus</name>
    <name type="common">Aspergillus alliaceus</name>
    <dbReference type="NCBI Taxonomy" id="209559"/>
    <lineage>
        <taxon>Eukaryota</taxon>
        <taxon>Fungi</taxon>
        <taxon>Dikarya</taxon>
        <taxon>Ascomycota</taxon>
        <taxon>Pezizomycotina</taxon>
        <taxon>Eurotiomycetes</taxon>
        <taxon>Eurotiomycetidae</taxon>
        <taxon>Eurotiales</taxon>
        <taxon>Aspergillaceae</taxon>
        <taxon>Aspergillus</taxon>
        <taxon>Aspergillus subgen. Circumdati</taxon>
    </lineage>
</organism>
<protein>
    <submittedName>
        <fullName evidence="3">Uncharacterized protein</fullName>
    </submittedName>
</protein>
<feature type="signal peptide" evidence="2">
    <location>
        <begin position="1"/>
        <end position="17"/>
    </location>
</feature>
<evidence type="ECO:0000256" key="2">
    <source>
        <dbReference type="SAM" id="SignalP"/>
    </source>
</evidence>
<reference evidence="3" key="1">
    <citation type="submission" date="2019-04" db="EMBL/GenBank/DDBJ databases">
        <title>Friends and foes A comparative genomics studyof 23 Aspergillus species from section Flavi.</title>
        <authorList>
            <consortium name="DOE Joint Genome Institute"/>
            <person name="Kjaerbolling I."/>
            <person name="Vesth T."/>
            <person name="Frisvad J.C."/>
            <person name="Nybo J.L."/>
            <person name="Theobald S."/>
            <person name="Kildgaard S."/>
            <person name="Isbrandt T."/>
            <person name="Kuo A."/>
            <person name="Sato A."/>
            <person name="Lyhne E.K."/>
            <person name="Kogle M.E."/>
            <person name="Wiebenga A."/>
            <person name="Kun R.S."/>
            <person name="Lubbers R.J."/>
            <person name="Makela M.R."/>
            <person name="Barry K."/>
            <person name="Chovatia M."/>
            <person name="Clum A."/>
            <person name="Daum C."/>
            <person name="Haridas S."/>
            <person name="He G."/>
            <person name="LaButti K."/>
            <person name="Lipzen A."/>
            <person name="Mondo S."/>
            <person name="Riley R."/>
            <person name="Salamov A."/>
            <person name="Simmons B.A."/>
            <person name="Magnuson J.K."/>
            <person name="Henrissat B."/>
            <person name="Mortensen U.H."/>
            <person name="Larsen T.O."/>
            <person name="Devries R.P."/>
            <person name="Grigoriev I.V."/>
            <person name="Machida M."/>
            <person name="Baker S.E."/>
            <person name="Andersen M.R."/>
        </authorList>
    </citation>
    <scope>NUCLEOTIDE SEQUENCE [LARGE SCALE GENOMIC DNA]</scope>
    <source>
        <strain evidence="3">IBT 14317</strain>
    </source>
</reference>